<organism evidence="1 2">
    <name type="scientific">Methyloceanibacter caenitepidi</name>
    <dbReference type="NCBI Taxonomy" id="1384459"/>
    <lineage>
        <taxon>Bacteria</taxon>
        <taxon>Pseudomonadati</taxon>
        <taxon>Pseudomonadota</taxon>
        <taxon>Alphaproteobacteria</taxon>
        <taxon>Hyphomicrobiales</taxon>
        <taxon>Hyphomicrobiaceae</taxon>
        <taxon>Methyloceanibacter</taxon>
    </lineage>
</organism>
<dbReference type="STRING" id="1384459.GL4_2898"/>
<proteinExistence type="predicted"/>
<evidence type="ECO:0000313" key="2">
    <source>
        <dbReference type="Proteomes" id="UP000031643"/>
    </source>
</evidence>
<dbReference type="Proteomes" id="UP000031643">
    <property type="component" value="Chromosome"/>
</dbReference>
<keyword evidence="2" id="KW-1185">Reference proteome</keyword>
<evidence type="ECO:0000313" key="1">
    <source>
        <dbReference type="EMBL" id="BAQ18331.1"/>
    </source>
</evidence>
<dbReference type="HOGENOM" id="CLU_2585611_0_0_5"/>
<reference evidence="1 2" key="1">
    <citation type="submission" date="2014-09" db="EMBL/GenBank/DDBJ databases">
        <title>Genome sequencing of Methyloceanibacter caenitepidi Gela4.</title>
        <authorList>
            <person name="Takeuchi M."/>
            <person name="Susumu S."/>
            <person name="Kamagata Y."/>
            <person name="Oshima K."/>
            <person name="Hattori M."/>
            <person name="Iwasaki W."/>
        </authorList>
    </citation>
    <scope>NUCLEOTIDE SEQUENCE [LARGE SCALE GENOMIC DNA]</scope>
    <source>
        <strain evidence="1 2">Gela4</strain>
    </source>
</reference>
<sequence length="80" mass="8959">MTDQTETDDPILLERDAWAMVWSPDEGWRLLMPATVAEAPDEALALLGAFFRLAEDAAFRDECAEHALEEHDCDNGDTVH</sequence>
<dbReference type="AlphaFoldDB" id="A0A0A8K6D6"/>
<name>A0A0A8K6D6_9HYPH</name>
<protein>
    <submittedName>
        <fullName evidence="1">Uncharacterized protein</fullName>
    </submittedName>
</protein>
<dbReference type="KEGG" id="mcg:GL4_2898"/>
<dbReference type="RefSeq" id="WP_045368414.1">
    <property type="nucleotide sequence ID" value="NZ_AP014648.1"/>
</dbReference>
<gene>
    <name evidence="1" type="ORF">GL4_2898</name>
</gene>
<accession>A0A0A8K6D6</accession>
<dbReference type="EMBL" id="AP014648">
    <property type="protein sequence ID" value="BAQ18331.1"/>
    <property type="molecule type" value="Genomic_DNA"/>
</dbReference>